<comment type="caution">
    <text evidence="10">The sequence shown here is derived from an EMBL/GenBank/DDBJ whole genome shotgun (WGS) entry which is preliminary data.</text>
</comment>
<comment type="similarity">
    <text evidence="2">Belongs to the bacterial sugar transferase family.</text>
</comment>
<dbReference type="GO" id="GO:0005886">
    <property type="term" value="C:plasma membrane"/>
    <property type="evidence" value="ECO:0007669"/>
    <property type="project" value="UniProtKB-SubCell"/>
</dbReference>
<feature type="domain" description="Bacterial sugar transferase" evidence="9">
    <location>
        <begin position="17"/>
        <end position="205"/>
    </location>
</feature>
<comment type="subcellular location">
    <subcellularLocation>
        <location evidence="1">Cell membrane</location>
    </subcellularLocation>
</comment>
<dbReference type="RefSeq" id="WP_057800376.1">
    <property type="nucleotide sequence ID" value="NZ_BJZZ01000041.1"/>
</dbReference>
<dbReference type="Proteomes" id="UP000051249">
    <property type="component" value="Unassembled WGS sequence"/>
</dbReference>
<evidence type="ECO:0000313" key="10">
    <source>
        <dbReference type="EMBL" id="KRO22176.1"/>
    </source>
</evidence>
<feature type="transmembrane region" description="Helical" evidence="8">
    <location>
        <begin position="20"/>
        <end position="43"/>
    </location>
</feature>
<evidence type="ECO:0000256" key="1">
    <source>
        <dbReference type="ARBA" id="ARBA00004236"/>
    </source>
</evidence>
<dbReference type="OrthoDB" id="9808602at2"/>
<evidence type="ECO:0000256" key="6">
    <source>
        <dbReference type="ARBA" id="ARBA00022989"/>
    </source>
</evidence>
<dbReference type="PATRIC" id="fig|480391.4.peg.1291"/>
<evidence type="ECO:0000259" key="9">
    <source>
        <dbReference type="Pfam" id="PF02397"/>
    </source>
</evidence>
<keyword evidence="6 8" id="KW-1133">Transmembrane helix</keyword>
<evidence type="ECO:0000313" key="11">
    <source>
        <dbReference type="Proteomes" id="UP000051249"/>
    </source>
</evidence>
<evidence type="ECO:0000256" key="3">
    <source>
        <dbReference type="ARBA" id="ARBA00022475"/>
    </source>
</evidence>
<evidence type="ECO:0000256" key="7">
    <source>
        <dbReference type="ARBA" id="ARBA00023136"/>
    </source>
</evidence>
<organism evidence="10 11">
    <name type="scientific">Pediococcus argentinicus</name>
    <dbReference type="NCBI Taxonomy" id="480391"/>
    <lineage>
        <taxon>Bacteria</taxon>
        <taxon>Bacillati</taxon>
        <taxon>Bacillota</taxon>
        <taxon>Bacilli</taxon>
        <taxon>Lactobacillales</taxon>
        <taxon>Lactobacillaceae</taxon>
        <taxon>Pediococcus</taxon>
    </lineage>
</organism>
<accession>A0A0R2ND62</accession>
<dbReference type="InterPro" id="IPR003362">
    <property type="entry name" value="Bact_transf"/>
</dbReference>
<keyword evidence="5 8" id="KW-0812">Transmembrane</keyword>
<protein>
    <recommendedName>
        <fullName evidence="9">Bacterial sugar transferase domain-containing protein</fullName>
    </recommendedName>
</protein>
<dbReference type="PANTHER" id="PTHR30576:SF4">
    <property type="entry name" value="UNDECAPRENYL-PHOSPHATE GALACTOSE PHOSPHOTRANSFERASE"/>
    <property type="match status" value="1"/>
</dbReference>
<keyword evidence="7 8" id="KW-0472">Membrane</keyword>
<name>A0A0R2ND62_9LACO</name>
<keyword evidence="11" id="KW-1185">Reference proteome</keyword>
<gene>
    <name evidence="10" type="ORF">IV88_GL001272</name>
</gene>
<evidence type="ECO:0000256" key="5">
    <source>
        <dbReference type="ARBA" id="ARBA00022692"/>
    </source>
</evidence>
<proteinExistence type="inferred from homology"/>
<reference evidence="10 11" key="1">
    <citation type="journal article" date="2015" name="Genome Announc.">
        <title>Expanding the biotechnology potential of lactobacilli through comparative genomics of 213 strains and associated genera.</title>
        <authorList>
            <person name="Sun Z."/>
            <person name="Harris H.M."/>
            <person name="McCann A."/>
            <person name="Guo C."/>
            <person name="Argimon S."/>
            <person name="Zhang W."/>
            <person name="Yang X."/>
            <person name="Jeffery I.B."/>
            <person name="Cooney J.C."/>
            <person name="Kagawa T.F."/>
            <person name="Liu W."/>
            <person name="Song Y."/>
            <person name="Salvetti E."/>
            <person name="Wrobel A."/>
            <person name="Rasinkangas P."/>
            <person name="Parkhill J."/>
            <person name="Rea M.C."/>
            <person name="O'Sullivan O."/>
            <person name="Ritari J."/>
            <person name="Douillard F.P."/>
            <person name="Paul Ross R."/>
            <person name="Yang R."/>
            <person name="Briner A.E."/>
            <person name="Felis G.E."/>
            <person name="de Vos W.M."/>
            <person name="Barrangou R."/>
            <person name="Klaenhammer T.R."/>
            <person name="Caufield P.W."/>
            <person name="Cui Y."/>
            <person name="Zhang H."/>
            <person name="O'Toole P.W."/>
        </authorList>
    </citation>
    <scope>NUCLEOTIDE SEQUENCE [LARGE SCALE GENOMIC DNA]</scope>
    <source>
        <strain evidence="10 11">DSM 23026</strain>
    </source>
</reference>
<evidence type="ECO:0000256" key="4">
    <source>
        <dbReference type="ARBA" id="ARBA00022679"/>
    </source>
</evidence>
<dbReference type="PANTHER" id="PTHR30576">
    <property type="entry name" value="COLANIC BIOSYNTHESIS UDP-GLUCOSE LIPID CARRIER TRANSFERASE"/>
    <property type="match status" value="1"/>
</dbReference>
<sequence length="211" mass="24524">MIDVEKLSKRHVYRIIKRIFDFIASLMGLIILSPIFLIVALGIKIDDFSGPIFYSQERVGRNGHKFKMIKFRSMFKDADQKKDILIKSNEVEGAMFKIKDDPRITKFGKFIRKHSLDELPQLYNVLIGDMSLVGPRPPLAREVVKYSDFDKQRLLVQPGCTGLWQISGRSDLNFDEMVTLDLKYIKKSSIKYDLWIIMHTFIVFIKPNGAY</sequence>
<dbReference type="EMBL" id="JQCQ01000040">
    <property type="protein sequence ID" value="KRO22176.1"/>
    <property type="molecule type" value="Genomic_DNA"/>
</dbReference>
<keyword evidence="3" id="KW-1003">Cell membrane</keyword>
<evidence type="ECO:0000256" key="8">
    <source>
        <dbReference type="SAM" id="Phobius"/>
    </source>
</evidence>
<evidence type="ECO:0000256" key="2">
    <source>
        <dbReference type="ARBA" id="ARBA00006464"/>
    </source>
</evidence>
<dbReference type="GO" id="GO:0016780">
    <property type="term" value="F:phosphotransferase activity, for other substituted phosphate groups"/>
    <property type="evidence" value="ECO:0007669"/>
    <property type="project" value="TreeGrafter"/>
</dbReference>
<dbReference type="Pfam" id="PF02397">
    <property type="entry name" value="Bac_transf"/>
    <property type="match status" value="1"/>
</dbReference>
<keyword evidence="4" id="KW-0808">Transferase</keyword>
<dbReference type="AlphaFoldDB" id="A0A0R2ND62"/>